<dbReference type="EC" id="3.1.1.-" evidence="3"/>
<proteinExistence type="inferred from homology"/>
<dbReference type="PROSITE" id="PS00122">
    <property type="entry name" value="CARBOXYLESTERASE_B_1"/>
    <property type="match status" value="1"/>
</dbReference>
<reference evidence="5 6" key="1">
    <citation type="submission" date="2021-10" db="EMBL/GenBank/DDBJ databases">
        <title>Anaerobic single-cell dispensing facilitates the cultivation of human gut bacteria.</title>
        <authorList>
            <person name="Afrizal A."/>
        </authorList>
    </citation>
    <scope>NUCLEOTIDE SEQUENCE [LARGE SCALE GENOMIC DNA]</scope>
    <source>
        <strain evidence="5 6">CLA-AA-H224</strain>
    </source>
</reference>
<comment type="caution">
    <text evidence="5">The sequence shown here is derived from an EMBL/GenBank/DDBJ whole genome shotgun (WGS) entry which is preliminary data.</text>
</comment>
<evidence type="ECO:0000256" key="3">
    <source>
        <dbReference type="RuleBase" id="RU361235"/>
    </source>
</evidence>
<dbReference type="InterPro" id="IPR029058">
    <property type="entry name" value="AB_hydrolase_fold"/>
</dbReference>
<dbReference type="PANTHER" id="PTHR11559">
    <property type="entry name" value="CARBOXYLESTERASE"/>
    <property type="match status" value="1"/>
</dbReference>
<comment type="similarity">
    <text evidence="1 3">Belongs to the type-B carboxylesterase/lipase family.</text>
</comment>
<dbReference type="SUPFAM" id="SSF53474">
    <property type="entry name" value="alpha/beta-Hydrolases"/>
    <property type="match status" value="1"/>
</dbReference>
<evidence type="ECO:0000259" key="4">
    <source>
        <dbReference type="Pfam" id="PF00135"/>
    </source>
</evidence>
<dbReference type="GO" id="GO:0016787">
    <property type="term" value="F:hydrolase activity"/>
    <property type="evidence" value="ECO:0007669"/>
    <property type="project" value="UniProtKB-KW"/>
</dbReference>
<dbReference type="Gene3D" id="3.40.50.1820">
    <property type="entry name" value="alpha/beta hydrolase"/>
    <property type="match status" value="1"/>
</dbReference>
<dbReference type="Pfam" id="PF00135">
    <property type="entry name" value="COesterase"/>
    <property type="match status" value="1"/>
</dbReference>
<dbReference type="EMBL" id="JAJEQN010000006">
    <property type="protein sequence ID" value="MCC2220729.1"/>
    <property type="molecule type" value="Genomic_DNA"/>
</dbReference>
<dbReference type="InterPro" id="IPR050309">
    <property type="entry name" value="Type-B_Carboxylest/Lipase"/>
</dbReference>
<name>A0AAE3E2U8_9FIRM</name>
<dbReference type="InterPro" id="IPR002018">
    <property type="entry name" value="CarbesteraseB"/>
</dbReference>
<dbReference type="Proteomes" id="UP001198200">
    <property type="component" value="Unassembled WGS sequence"/>
</dbReference>
<keyword evidence="2 3" id="KW-0378">Hydrolase</keyword>
<evidence type="ECO:0000313" key="6">
    <source>
        <dbReference type="Proteomes" id="UP001198200"/>
    </source>
</evidence>
<gene>
    <name evidence="5" type="ORF">LKD48_03585</name>
</gene>
<evidence type="ECO:0000256" key="2">
    <source>
        <dbReference type="ARBA" id="ARBA00022801"/>
    </source>
</evidence>
<accession>A0AAE3E2U8</accession>
<dbReference type="InterPro" id="IPR019826">
    <property type="entry name" value="Carboxylesterase_B_AS"/>
</dbReference>
<dbReference type="RefSeq" id="WP_308731214.1">
    <property type="nucleotide sequence ID" value="NZ_JAJEQN010000006.1"/>
</dbReference>
<sequence>MEKEFVFKKGSVVVETNKGKVRGYAYNGVSVFKGIPYAKAKRFHAPEPLEAWEGELDATSFGYVCPLLDMPKPAGEVFVPHRYWVMDEDCLNLNIWTPSCDEKKRPVLVWFHGGGFEAGSSIEHIAYEGENMSRRGDAVVVSINHRLNVLGYFDLSAFGSEYANSGNAGMDDIIASLKWVQENIEKFGGDPKNVTVFGQSGGGAKVTTLLQMPAADGLFAKGINMSGVINDLMPKRGQSGKEIAEAVMEELGVSSVKELEKVPYAQLAAAYLKVRPTFQAQGKYSGGAPIPNEFYVGDPSDVGFRKESSNVALMVGSVFGEFFTFAPMPFDRNHMTKEEGEKVVEKVMGEKAASELLPLFEKAYPTHNPVDLTVLDSIVRVPLLDYVKERSKMNAQTYSYMFDLELPLDGGWVPWHCADIPYVFANTSFTPYTQEAGVTERIETEIFDSVMSFARTGDPNNSAIPNWPACTPDHIYTLVTSKNTRVECNYDDELMKVIPKYRPTDLRNHSEEEGQIQH</sequence>
<evidence type="ECO:0000313" key="5">
    <source>
        <dbReference type="EMBL" id="MCC2220729.1"/>
    </source>
</evidence>
<protein>
    <recommendedName>
        <fullName evidence="3">Carboxylic ester hydrolase</fullName>
        <ecNumber evidence="3">3.1.1.-</ecNumber>
    </recommendedName>
</protein>
<keyword evidence="6" id="KW-1185">Reference proteome</keyword>
<organism evidence="5 6">
    <name type="scientific">Anthropogastromicrobium aceti</name>
    <dbReference type="NCBI Taxonomy" id="2981768"/>
    <lineage>
        <taxon>Bacteria</taxon>
        <taxon>Bacillati</taxon>
        <taxon>Bacillota</taxon>
        <taxon>Clostridia</taxon>
        <taxon>Lachnospirales</taxon>
        <taxon>Lachnospiraceae</taxon>
        <taxon>Anthropogastromicrobium</taxon>
    </lineage>
</organism>
<evidence type="ECO:0000256" key="1">
    <source>
        <dbReference type="ARBA" id="ARBA00005964"/>
    </source>
</evidence>
<dbReference type="AlphaFoldDB" id="A0AAE3E2U8"/>
<feature type="domain" description="Carboxylesterase type B" evidence="4">
    <location>
        <begin position="12"/>
        <end position="491"/>
    </location>
</feature>